<dbReference type="Proteomes" id="UP000027129">
    <property type="component" value="Unassembled WGS sequence"/>
</dbReference>
<dbReference type="RefSeq" id="WP_225361390.1">
    <property type="nucleotide sequence ID" value="NZ_JAXJFC010000014.1"/>
</dbReference>
<accession>A0ABR4RQM5</accession>
<gene>
    <name evidence="1" type="ORF">Lani381_0779</name>
</gene>
<organism evidence="1 2">
    <name type="scientific">Ligilactobacillus animalis</name>
    <dbReference type="NCBI Taxonomy" id="1605"/>
    <lineage>
        <taxon>Bacteria</taxon>
        <taxon>Bacillati</taxon>
        <taxon>Bacillota</taxon>
        <taxon>Bacilli</taxon>
        <taxon>Lactobacillales</taxon>
        <taxon>Lactobacillaceae</taxon>
        <taxon>Ligilactobacillus</taxon>
    </lineage>
</organism>
<keyword evidence="2" id="KW-1185">Reference proteome</keyword>
<dbReference type="InterPro" id="IPR036388">
    <property type="entry name" value="WH-like_DNA-bd_sf"/>
</dbReference>
<dbReference type="SUPFAM" id="SSF46785">
    <property type="entry name" value="Winged helix' DNA-binding domain"/>
    <property type="match status" value="1"/>
</dbReference>
<protein>
    <submittedName>
        <fullName evidence="1">Uncharacterized protein</fullName>
    </submittedName>
</protein>
<evidence type="ECO:0000313" key="1">
    <source>
        <dbReference type="EMBL" id="KDA46095.1"/>
    </source>
</evidence>
<evidence type="ECO:0000313" key="2">
    <source>
        <dbReference type="Proteomes" id="UP000027129"/>
    </source>
</evidence>
<comment type="caution">
    <text evidence="1">The sequence shown here is derived from an EMBL/GenBank/DDBJ whole genome shotgun (WGS) entry which is preliminary data.</text>
</comment>
<proteinExistence type="predicted"/>
<reference evidence="1 2" key="1">
    <citation type="submission" date="2014-04" db="EMBL/GenBank/DDBJ databases">
        <title>Draft Genome Sequence of Lactobacillus animalis 381-IL-28.</title>
        <authorList>
            <person name="Sturino J.M."/>
            <person name="Rajendran M."/>
            <person name="Altermann E."/>
        </authorList>
    </citation>
    <scope>NUCLEOTIDE SEQUENCE [LARGE SCALE GENOMIC DNA]</scope>
    <source>
        <strain evidence="1 2">381-IL-28</strain>
    </source>
</reference>
<dbReference type="InterPro" id="IPR036390">
    <property type="entry name" value="WH_DNA-bd_sf"/>
</dbReference>
<sequence length="68" mass="7919">MNCYKNDLDINIDSLNASMLDVSNRQLYETMKMLSEYGYVKGMEFMDVISLENSVLNHPRNWHITSQG</sequence>
<dbReference type="EMBL" id="JMHU01000007">
    <property type="protein sequence ID" value="KDA46095.1"/>
    <property type="molecule type" value="Genomic_DNA"/>
</dbReference>
<name>A0ABR4RQM5_9LACO</name>
<dbReference type="Gene3D" id="1.10.10.10">
    <property type="entry name" value="Winged helix-like DNA-binding domain superfamily/Winged helix DNA-binding domain"/>
    <property type="match status" value="1"/>
</dbReference>
<dbReference type="Pfam" id="PF09639">
    <property type="entry name" value="YjcQ"/>
    <property type="match status" value="1"/>
</dbReference>
<dbReference type="InterPro" id="IPR018597">
    <property type="entry name" value="Phage_Tuc2009_YjcQ"/>
</dbReference>